<feature type="signal peptide" evidence="3">
    <location>
        <begin position="1"/>
        <end position="22"/>
    </location>
</feature>
<gene>
    <name evidence="5" type="primary">Necator_chrX.g21382</name>
    <name evidence="5" type="ORF">RB195_021221</name>
</gene>
<name>A0ABR1EAB6_NECAM</name>
<dbReference type="Pfam" id="PF00704">
    <property type="entry name" value="Glyco_hydro_18"/>
    <property type="match status" value="1"/>
</dbReference>
<proteinExistence type="inferred from homology"/>
<sequence>MKWLRLFALFLLPILSMQLGKSDRKAKQVHEKWAKEEEEAQREKAQEYLIPLTHPLSSITKQNILKKHEDIDYSKRKFQNPMLVYVTPWNPKGYDLAKWVSHKVTHVSPVWLQVKPQTADMSFSCRILGTHDIDHEWMDEVRKNNSEVKIVPRVLFDGWETEQLTVFLSNVQWMNRCLGDILNLLTRTQFDGAVVELWTSAILQTEGEAAQLLVEMLDSWGLGFHKRKLELIVPVGPPLSEDNQLTGVFLPAHFYALSQNVDYIQMMTYDYGSRTALGVSPYEWVEKSIEAILDRSPELANQLMIGINHYGFEYTGRNQKPVNFDKYLENLKDDDSKLEWDPKSKEHFLKTRTGKLYYPSLTSIEMRLNAARKYGVGAAIWEFGQGLNYFTQLL</sequence>
<evidence type="ECO:0000313" key="6">
    <source>
        <dbReference type="Proteomes" id="UP001303046"/>
    </source>
</evidence>
<dbReference type="PANTHER" id="PTHR46066">
    <property type="entry name" value="CHITINASE DOMAIN-CONTAINING PROTEIN 1 FAMILY MEMBER"/>
    <property type="match status" value="1"/>
</dbReference>
<dbReference type="EMBL" id="JAVFWL010000006">
    <property type="protein sequence ID" value="KAK6759503.1"/>
    <property type="molecule type" value="Genomic_DNA"/>
</dbReference>
<dbReference type="InterPro" id="IPR001223">
    <property type="entry name" value="Glyco_hydro18_cat"/>
</dbReference>
<dbReference type="Proteomes" id="UP001303046">
    <property type="component" value="Unassembled WGS sequence"/>
</dbReference>
<dbReference type="Gene3D" id="3.10.50.10">
    <property type="match status" value="1"/>
</dbReference>
<reference evidence="5 6" key="1">
    <citation type="submission" date="2023-08" db="EMBL/GenBank/DDBJ databases">
        <title>A Necator americanus chromosomal reference genome.</title>
        <authorList>
            <person name="Ilik V."/>
            <person name="Petrzelkova K.J."/>
            <person name="Pardy F."/>
            <person name="Fuh T."/>
            <person name="Niatou-Singa F.S."/>
            <person name="Gouil Q."/>
            <person name="Baker L."/>
            <person name="Ritchie M.E."/>
            <person name="Jex A.R."/>
            <person name="Gazzola D."/>
            <person name="Li H."/>
            <person name="Toshio Fujiwara R."/>
            <person name="Zhan B."/>
            <person name="Aroian R.V."/>
            <person name="Pafco B."/>
            <person name="Schwarz E.M."/>
        </authorList>
    </citation>
    <scope>NUCLEOTIDE SEQUENCE [LARGE SCALE GENOMIC DNA]</scope>
    <source>
        <strain evidence="5 6">Aroian</strain>
        <tissue evidence="5">Whole animal</tissue>
    </source>
</reference>
<evidence type="ECO:0000256" key="3">
    <source>
        <dbReference type="SAM" id="SignalP"/>
    </source>
</evidence>
<dbReference type="SUPFAM" id="SSF51445">
    <property type="entry name" value="(Trans)glycosidases"/>
    <property type="match status" value="1"/>
</dbReference>
<comment type="caution">
    <text evidence="5">The sequence shown here is derived from an EMBL/GenBank/DDBJ whole genome shotgun (WGS) entry which is preliminary data.</text>
</comment>
<evidence type="ECO:0000259" key="4">
    <source>
        <dbReference type="PROSITE" id="PS51910"/>
    </source>
</evidence>
<keyword evidence="6" id="KW-1185">Reference proteome</keyword>
<accession>A0ABR1EAB6</accession>
<comment type="similarity">
    <text evidence="1">Belongs to the glycosyl hydrolase 18 family.</text>
</comment>
<evidence type="ECO:0000256" key="2">
    <source>
        <dbReference type="ARBA" id="ARBA00040976"/>
    </source>
</evidence>
<feature type="chain" id="PRO_5046971107" description="Chitinase domain-containing protein 1" evidence="3">
    <location>
        <begin position="23"/>
        <end position="394"/>
    </location>
</feature>
<protein>
    <recommendedName>
        <fullName evidence="2">Chitinase domain-containing protein 1</fullName>
    </recommendedName>
</protein>
<dbReference type="Gene3D" id="3.20.20.80">
    <property type="entry name" value="Glycosidases"/>
    <property type="match status" value="1"/>
</dbReference>
<dbReference type="InterPro" id="IPR029070">
    <property type="entry name" value="Chitinase_insertion_sf"/>
</dbReference>
<organism evidence="5 6">
    <name type="scientific">Necator americanus</name>
    <name type="common">Human hookworm</name>
    <dbReference type="NCBI Taxonomy" id="51031"/>
    <lineage>
        <taxon>Eukaryota</taxon>
        <taxon>Metazoa</taxon>
        <taxon>Ecdysozoa</taxon>
        <taxon>Nematoda</taxon>
        <taxon>Chromadorea</taxon>
        <taxon>Rhabditida</taxon>
        <taxon>Rhabditina</taxon>
        <taxon>Rhabditomorpha</taxon>
        <taxon>Strongyloidea</taxon>
        <taxon>Ancylostomatidae</taxon>
        <taxon>Bunostominae</taxon>
        <taxon>Necator</taxon>
    </lineage>
</organism>
<dbReference type="SMART" id="SM00636">
    <property type="entry name" value="Glyco_18"/>
    <property type="match status" value="1"/>
</dbReference>
<feature type="domain" description="GH18" evidence="4">
    <location>
        <begin position="80"/>
        <end position="394"/>
    </location>
</feature>
<evidence type="ECO:0000313" key="5">
    <source>
        <dbReference type="EMBL" id="KAK6759503.1"/>
    </source>
</evidence>
<dbReference type="PROSITE" id="PS51910">
    <property type="entry name" value="GH18_2"/>
    <property type="match status" value="1"/>
</dbReference>
<dbReference type="InterPro" id="IPR017853">
    <property type="entry name" value="GH"/>
</dbReference>
<evidence type="ECO:0000256" key="1">
    <source>
        <dbReference type="ARBA" id="ARBA00009336"/>
    </source>
</evidence>
<dbReference type="PANTHER" id="PTHR46066:SF2">
    <property type="entry name" value="CHITINASE DOMAIN-CONTAINING PROTEIN 1"/>
    <property type="match status" value="1"/>
</dbReference>
<keyword evidence="3" id="KW-0732">Signal</keyword>
<dbReference type="InterPro" id="IPR011583">
    <property type="entry name" value="Chitinase_II/V-like_cat"/>
</dbReference>